<dbReference type="KEGG" id="bcom:BAUCODRAFT_34191"/>
<dbReference type="RefSeq" id="XP_007676181.1">
    <property type="nucleotide sequence ID" value="XM_007677991.1"/>
</dbReference>
<dbReference type="GO" id="GO:0036228">
    <property type="term" value="P:protein localization to nuclear inner membrane"/>
    <property type="evidence" value="ECO:0007669"/>
    <property type="project" value="TreeGrafter"/>
</dbReference>
<keyword evidence="4" id="KW-0539">Nucleus</keyword>
<feature type="compositionally biased region" description="Low complexity" evidence="6">
    <location>
        <begin position="31"/>
        <end position="43"/>
    </location>
</feature>
<evidence type="ECO:0000256" key="5">
    <source>
        <dbReference type="SAM" id="Coils"/>
    </source>
</evidence>
<evidence type="ECO:0000313" key="8">
    <source>
        <dbReference type="EMBL" id="EMC96799.1"/>
    </source>
</evidence>
<keyword evidence="3" id="KW-0509">mRNA transport</keyword>
<dbReference type="InterPro" id="IPR025712">
    <property type="entry name" value="Nup54_alpha-helical_dom"/>
</dbReference>
<keyword evidence="5" id="KW-0175">Coiled coil</keyword>
<dbReference type="HOGENOM" id="CLU_023804_0_1_1"/>
<dbReference type="Proteomes" id="UP000011761">
    <property type="component" value="Unassembled WGS sequence"/>
</dbReference>
<protein>
    <recommendedName>
        <fullName evidence="7">Nucleoporin Nup54 alpha-helical domain-containing protein</fullName>
    </recommendedName>
</protein>
<keyword evidence="3" id="KW-0811">Translocation</keyword>
<name>M2NC90_BAUPA</name>
<dbReference type="GeneID" id="19112356"/>
<gene>
    <name evidence="8" type="ORF">BAUCODRAFT_34191</name>
</gene>
<feature type="coiled-coil region" evidence="5">
    <location>
        <begin position="366"/>
        <end position="393"/>
    </location>
</feature>
<dbReference type="STRING" id="717646.M2NC90"/>
<accession>M2NC90</accession>
<comment type="subcellular location">
    <subcellularLocation>
        <location evidence="1">Nucleus</location>
        <location evidence="1">Nuclear pore complex</location>
    </subcellularLocation>
</comment>
<feature type="region of interest" description="Disordered" evidence="6">
    <location>
        <begin position="334"/>
        <end position="364"/>
    </location>
</feature>
<dbReference type="GO" id="GO:0006999">
    <property type="term" value="P:nuclear pore organization"/>
    <property type="evidence" value="ECO:0007669"/>
    <property type="project" value="TreeGrafter"/>
</dbReference>
<evidence type="ECO:0000256" key="4">
    <source>
        <dbReference type="ARBA" id="ARBA00023242"/>
    </source>
</evidence>
<evidence type="ECO:0000259" key="7">
    <source>
        <dbReference type="Pfam" id="PF13874"/>
    </source>
</evidence>
<dbReference type="Pfam" id="PF13874">
    <property type="entry name" value="Nup54"/>
    <property type="match status" value="1"/>
</dbReference>
<dbReference type="OMA" id="SCVFKHY"/>
<dbReference type="GO" id="GO:0017056">
    <property type="term" value="F:structural constituent of nuclear pore"/>
    <property type="evidence" value="ECO:0007669"/>
    <property type="project" value="TreeGrafter"/>
</dbReference>
<dbReference type="OrthoDB" id="6162375at2759"/>
<dbReference type="InterPro" id="IPR025574">
    <property type="entry name" value="Nucleoporin_FG_rpt"/>
</dbReference>
<dbReference type="PANTHER" id="PTHR13000">
    <property type="entry name" value="NUCLEOPORIN P54"/>
    <property type="match status" value="1"/>
</dbReference>
<dbReference type="eggNOG" id="KOG3091">
    <property type="taxonomic scope" value="Eukaryota"/>
</dbReference>
<dbReference type="PANTHER" id="PTHR13000:SF0">
    <property type="entry name" value="NUCLEOPORIN P54"/>
    <property type="match status" value="1"/>
</dbReference>
<dbReference type="GO" id="GO:0006607">
    <property type="term" value="P:NLS-bearing protein import into nucleus"/>
    <property type="evidence" value="ECO:0007669"/>
    <property type="project" value="TreeGrafter"/>
</dbReference>
<evidence type="ECO:0000313" key="9">
    <source>
        <dbReference type="Proteomes" id="UP000011761"/>
    </source>
</evidence>
<feature type="compositionally biased region" description="Gly residues" evidence="6">
    <location>
        <begin position="347"/>
        <end position="360"/>
    </location>
</feature>
<feature type="compositionally biased region" description="Polar residues" evidence="6">
    <location>
        <begin position="44"/>
        <end position="64"/>
    </location>
</feature>
<feature type="region of interest" description="Disordered" evidence="6">
    <location>
        <begin position="1"/>
        <end position="20"/>
    </location>
</feature>
<dbReference type="Pfam" id="PF18570">
    <property type="entry name" value="Nup54_57_C"/>
    <property type="match status" value="1"/>
</dbReference>
<sequence length="404" mass="44533">MSSLFGNNASGGGGSLFGNNTTKPTGASLFGGTNTNTTAPTGASLFSGTNNQPANTSLFGNTSTPQQQQQQQPQPQPNTSLFASTNQPAPPNQNTFNPLSSFSQFPPHLSLRDQQDLARSRLTQAGLPAPTRNDDPTITTQVHTLVRKWDPRSQDSLLQTYLYNATSAAYAPFYQRQPWENEGEWEKALRNAPSVETEEGVKMVPVLVRGFEDLESRLTTQARTVNAMFERLHEMNNSLTAVMEAHRQRVVVALEAGRRRHTALTQRTVRLATKLQVLRNRGYALDAAEEGLRKQLLSLSASIQDPTFAGREEEIWARMVALRERGRWLEEEGKRVGAAAEAQTRGQGDGGANGGGGSGGVPEHVLERTRKILRDYEGQLRHLAKEVEEVEREFGGWEEGRGRR</sequence>
<dbReference type="Pfam" id="PF13634">
    <property type="entry name" value="Nucleoporin_FG"/>
    <property type="match status" value="1"/>
</dbReference>
<keyword evidence="3" id="KW-0906">Nuclear pore complex</keyword>
<feature type="region of interest" description="Disordered" evidence="6">
    <location>
        <begin position="26"/>
        <end position="107"/>
    </location>
</feature>
<evidence type="ECO:0000256" key="3">
    <source>
        <dbReference type="ARBA" id="ARBA00023132"/>
    </source>
</evidence>
<keyword evidence="9" id="KW-1185">Reference proteome</keyword>
<feature type="domain" description="Nucleoporin Nup54 alpha-helical" evidence="7">
    <location>
        <begin position="180"/>
        <end position="319"/>
    </location>
</feature>
<keyword evidence="2" id="KW-0813">Transport</keyword>
<evidence type="ECO:0000256" key="2">
    <source>
        <dbReference type="ARBA" id="ARBA00022448"/>
    </source>
</evidence>
<dbReference type="InterPro" id="IPR024864">
    <property type="entry name" value="Nup54/Nup57/Nup44"/>
</dbReference>
<keyword evidence="3" id="KW-0653">Protein transport</keyword>
<dbReference type="GO" id="GO:0044613">
    <property type="term" value="C:nuclear pore central transport channel"/>
    <property type="evidence" value="ECO:0007669"/>
    <property type="project" value="TreeGrafter"/>
</dbReference>
<evidence type="ECO:0000256" key="6">
    <source>
        <dbReference type="SAM" id="MobiDB-lite"/>
    </source>
</evidence>
<dbReference type="Gene3D" id="1.20.5.490">
    <property type="entry name" value="Single helix bin"/>
    <property type="match status" value="1"/>
</dbReference>
<feature type="compositionally biased region" description="Polar residues" evidence="6">
    <location>
        <begin position="78"/>
        <end position="104"/>
    </location>
</feature>
<organism evidence="8 9">
    <name type="scientific">Baudoinia panamericana (strain UAMH 10762)</name>
    <name type="common">Angels' share fungus</name>
    <name type="synonym">Baudoinia compniacensis (strain UAMH 10762)</name>
    <dbReference type="NCBI Taxonomy" id="717646"/>
    <lineage>
        <taxon>Eukaryota</taxon>
        <taxon>Fungi</taxon>
        <taxon>Dikarya</taxon>
        <taxon>Ascomycota</taxon>
        <taxon>Pezizomycotina</taxon>
        <taxon>Dothideomycetes</taxon>
        <taxon>Dothideomycetidae</taxon>
        <taxon>Mycosphaerellales</taxon>
        <taxon>Teratosphaeriaceae</taxon>
        <taxon>Baudoinia</taxon>
    </lineage>
</organism>
<evidence type="ECO:0000256" key="1">
    <source>
        <dbReference type="ARBA" id="ARBA00004567"/>
    </source>
</evidence>
<dbReference type="AlphaFoldDB" id="M2NC90"/>
<dbReference type="Gene3D" id="1.20.5.3600">
    <property type="match status" value="1"/>
</dbReference>
<dbReference type="EMBL" id="KB445555">
    <property type="protein sequence ID" value="EMC96799.1"/>
    <property type="molecule type" value="Genomic_DNA"/>
</dbReference>
<proteinExistence type="predicted"/>
<reference evidence="8 9" key="1">
    <citation type="journal article" date="2012" name="PLoS Pathog.">
        <title>Diverse lifestyles and strategies of plant pathogenesis encoded in the genomes of eighteen Dothideomycetes fungi.</title>
        <authorList>
            <person name="Ohm R.A."/>
            <person name="Feau N."/>
            <person name="Henrissat B."/>
            <person name="Schoch C.L."/>
            <person name="Horwitz B.A."/>
            <person name="Barry K.W."/>
            <person name="Condon B.J."/>
            <person name="Copeland A.C."/>
            <person name="Dhillon B."/>
            <person name="Glaser F."/>
            <person name="Hesse C.N."/>
            <person name="Kosti I."/>
            <person name="LaButti K."/>
            <person name="Lindquist E.A."/>
            <person name="Lucas S."/>
            <person name="Salamov A.A."/>
            <person name="Bradshaw R.E."/>
            <person name="Ciuffetti L."/>
            <person name="Hamelin R.C."/>
            <person name="Kema G.H.J."/>
            <person name="Lawrence C."/>
            <person name="Scott J.A."/>
            <person name="Spatafora J.W."/>
            <person name="Turgeon B.G."/>
            <person name="de Wit P.J.G.M."/>
            <person name="Zhong S."/>
            <person name="Goodwin S.B."/>
            <person name="Grigoriev I.V."/>
        </authorList>
    </citation>
    <scope>NUCLEOTIDE SEQUENCE [LARGE SCALE GENOMIC DNA]</scope>
    <source>
        <strain evidence="8 9">UAMH 10762</strain>
    </source>
</reference>